<comment type="caution">
    <text evidence="2">The sequence shown here is derived from an EMBL/GenBank/DDBJ whole genome shotgun (WGS) entry which is preliminary data.</text>
</comment>
<evidence type="ECO:0000313" key="3">
    <source>
        <dbReference type="Proteomes" id="UP000310108"/>
    </source>
</evidence>
<proteinExistence type="predicted"/>
<dbReference type="OrthoDB" id="4793326at2759"/>
<feature type="signal peptide" evidence="1">
    <location>
        <begin position="1"/>
        <end position="16"/>
    </location>
</feature>
<organism evidence="2 3">
    <name type="scientific">Colletotrichum tanaceti</name>
    <dbReference type="NCBI Taxonomy" id="1306861"/>
    <lineage>
        <taxon>Eukaryota</taxon>
        <taxon>Fungi</taxon>
        <taxon>Dikarya</taxon>
        <taxon>Ascomycota</taxon>
        <taxon>Pezizomycotina</taxon>
        <taxon>Sordariomycetes</taxon>
        <taxon>Hypocreomycetidae</taxon>
        <taxon>Glomerellales</taxon>
        <taxon>Glomerellaceae</taxon>
        <taxon>Colletotrichum</taxon>
        <taxon>Colletotrichum destructivum species complex</taxon>
    </lineage>
</organism>
<feature type="chain" id="PRO_5020358251" evidence="1">
    <location>
        <begin position="17"/>
        <end position="653"/>
    </location>
</feature>
<accession>A0A4U6XHC6</accession>
<dbReference type="Proteomes" id="UP000310108">
    <property type="component" value="Unassembled WGS sequence"/>
</dbReference>
<sequence length="653" mass="69439">MYGPLLVVFFALRASAVPVADSLSAGPSVAQLASAVSSSLAVQATLGVTVSSSSSSPSSDAAAPSTAAGPLPTTNLSYENLKQCTVPSTGDVGFDTDDLHDFIDPNTGLVDELNPGLWNALSMDAWLRALITNCPALSLPGNYADKTAYQFPVALGKVLIVSSETVLCADIQDCTWSPYGDNFPGPDRPPTVPDHSDASITNLRKWYALSAIHEVHFYYAQMKFNFEQAKPWGQGVLGVLVNNLDPKAVTEGKGVGIGVWLDIASAVLAFTPLSSIVSNLANSLKDDAKVAEQAANLLAGIKKWKPLTASNLKGAAKAGFGLYKASQPDPAQPEDQFSKWSTFSADFATQMSYMSTSMSSVWQKAMYGDPTAEGGYLDMVTGGAFSAQQTGSPEVSNDLRLKYQQYILEKAAMGVFANKQLFLYTSHWDDKPGCDSAMAANVIPGQACYPDPAPGATGWIYYAPFQPEFDVFCNAYESTQDHTWYQGLLYTAISTGQYQLNWKDIYQGSAACFDANNADWYAAATGATVGLSGAAVQPNIYSPETPSYTNDAGTSDPSSAACHWNIPVLNSNSPAAANGCHSLQQTCWESYQIPGSRAGDAPMCNGIDNAPQGGNRYGQYQFLAYGSQLFAGTTPVQCNAPDYNSGPFFFGPV</sequence>
<keyword evidence="1" id="KW-0732">Signal</keyword>
<evidence type="ECO:0000256" key="1">
    <source>
        <dbReference type="SAM" id="SignalP"/>
    </source>
</evidence>
<protein>
    <submittedName>
        <fullName evidence="2">Uncharacterized protein</fullName>
    </submittedName>
</protein>
<name>A0A4U6XHC6_9PEZI</name>
<dbReference type="AlphaFoldDB" id="A0A4U6XHC6"/>
<evidence type="ECO:0000313" key="2">
    <source>
        <dbReference type="EMBL" id="TKW55328.1"/>
    </source>
</evidence>
<gene>
    <name evidence="2" type="ORF">CTA1_12790</name>
</gene>
<keyword evidence="3" id="KW-1185">Reference proteome</keyword>
<reference evidence="2 3" key="1">
    <citation type="journal article" date="2019" name="PLoS ONE">
        <title>Comparative genome analysis indicates high evolutionary potential of pathogenicity genes in Colletotrichum tanaceti.</title>
        <authorList>
            <person name="Lelwala R.V."/>
            <person name="Korhonen P.K."/>
            <person name="Young N.D."/>
            <person name="Scott J.B."/>
            <person name="Ades P.A."/>
            <person name="Gasser R.B."/>
            <person name="Taylor P.W.J."/>
        </authorList>
    </citation>
    <scope>NUCLEOTIDE SEQUENCE [LARGE SCALE GENOMIC DNA]</scope>
    <source>
        <strain evidence="2">BRIP57314</strain>
    </source>
</reference>
<dbReference type="EMBL" id="PJEX01000103">
    <property type="protein sequence ID" value="TKW55328.1"/>
    <property type="molecule type" value="Genomic_DNA"/>
</dbReference>